<dbReference type="PANTHER" id="PTHR37042:SF4">
    <property type="entry name" value="OUTER MEMBRANE PROTEIN RV1973"/>
    <property type="match status" value="1"/>
</dbReference>
<keyword evidence="7" id="KW-1185">Reference proteome</keyword>
<proteinExistence type="predicted"/>
<keyword evidence="2 4" id="KW-0472">Membrane</keyword>
<feature type="transmembrane region" description="Helical" evidence="4">
    <location>
        <begin position="148"/>
        <end position="169"/>
    </location>
</feature>
<dbReference type="Gene3D" id="1.10.287.110">
    <property type="entry name" value="DnaJ domain"/>
    <property type="match status" value="1"/>
</dbReference>
<evidence type="ECO:0000256" key="3">
    <source>
        <dbReference type="SAM" id="MobiDB-lite"/>
    </source>
</evidence>
<evidence type="ECO:0000313" key="7">
    <source>
        <dbReference type="Proteomes" id="UP001500571"/>
    </source>
</evidence>
<accession>A0ABN2QRK3</accession>
<evidence type="ECO:0000313" key="6">
    <source>
        <dbReference type="EMBL" id="GAA1956950.1"/>
    </source>
</evidence>
<gene>
    <name evidence="6" type="ORF">GCM10009798_15400</name>
</gene>
<dbReference type="SMART" id="SM00271">
    <property type="entry name" value="DnaJ"/>
    <property type="match status" value="1"/>
</dbReference>
<dbReference type="CDD" id="cd06257">
    <property type="entry name" value="DnaJ"/>
    <property type="match status" value="1"/>
</dbReference>
<evidence type="ECO:0000259" key="5">
    <source>
        <dbReference type="PROSITE" id="PS50076"/>
    </source>
</evidence>
<comment type="caution">
    <text evidence="6">The sequence shown here is derived from an EMBL/GenBank/DDBJ whole genome shotgun (WGS) entry which is preliminary data.</text>
</comment>
<dbReference type="SUPFAM" id="SSF46565">
    <property type="entry name" value="Chaperone J-domain"/>
    <property type="match status" value="1"/>
</dbReference>
<reference evidence="6 7" key="1">
    <citation type="journal article" date="2019" name="Int. J. Syst. Evol. Microbiol.">
        <title>The Global Catalogue of Microorganisms (GCM) 10K type strain sequencing project: providing services to taxonomists for standard genome sequencing and annotation.</title>
        <authorList>
            <consortium name="The Broad Institute Genomics Platform"/>
            <consortium name="The Broad Institute Genome Sequencing Center for Infectious Disease"/>
            <person name="Wu L."/>
            <person name="Ma J."/>
        </authorList>
    </citation>
    <scope>NUCLEOTIDE SEQUENCE [LARGE SCALE GENOMIC DNA]</scope>
    <source>
        <strain evidence="6 7">JCM 15309</strain>
    </source>
</reference>
<dbReference type="PROSITE" id="PS50076">
    <property type="entry name" value="DNAJ_2"/>
    <property type="match status" value="1"/>
</dbReference>
<comment type="subcellular location">
    <subcellularLocation>
        <location evidence="1">Membrane</location>
    </subcellularLocation>
</comment>
<dbReference type="RefSeq" id="WP_344044079.1">
    <property type="nucleotide sequence ID" value="NZ_BAAAPB010000001.1"/>
</dbReference>
<feature type="region of interest" description="Disordered" evidence="3">
    <location>
        <begin position="68"/>
        <end position="138"/>
    </location>
</feature>
<organism evidence="6 7">
    <name type="scientific">Nocardioides panacihumi</name>
    <dbReference type="NCBI Taxonomy" id="400774"/>
    <lineage>
        <taxon>Bacteria</taxon>
        <taxon>Bacillati</taxon>
        <taxon>Actinomycetota</taxon>
        <taxon>Actinomycetes</taxon>
        <taxon>Propionibacteriales</taxon>
        <taxon>Nocardioidaceae</taxon>
        <taxon>Nocardioides</taxon>
    </lineage>
</organism>
<dbReference type="InterPro" id="IPR001623">
    <property type="entry name" value="DnaJ_domain"/>
</dbReference>
<evidence type="ECO:0000256" key="2">
    <source>
        <dbReference type="ARBA" id="ARBA00023136"/>
    </source>
</evidence>
<dbReference type="InterPro" id="IPR036869">
    <property type="entry name" value="J_dom_sf"/>
</dbReference>
<feature type="domain" description="J" evidence="5">
    <location>
        <begin position="6"/>
        <end position="63"/>
    </location>
</feature>
<dbReference type="PANTHER" id="PTHR37042">
    <property type="entry name" value="OUTER MEMBRANE PROTEIN RV1973"/>
    <property type="match status" value="1"/>
</dbReference>
<keyword evidence="4" id="KW-1133">Transmembrane helix</keyword>
<keyword evidence="4" id="KW-0812">Transmembrane</keyword>
<dbReference type="EMBL" id="BAAAPB010000001">
    <property type="protein sequence ID" value="GAA1956950.1"/>
    <property type="molecule type" value="Genomic_DNA"/>
</dbReference>
<dbReference type="PRINTS" id="PR00625">
    <property type="entry name" value="JDOMAIN"/>
</dbReference>
<dbReference type="Proteomes" id="UP001500571">
    <property type="component" value="Unassembled WGS sequence"/>
</dbReference>
<evidence type="ECO:0000256" key="1">
    <source>
        <dbReference type="ARBA" id="ARBA00004370"/>
    </source>
</evidence>
<name>A0ABN2QRK3_9ACTN</name>
<protein>
    <recommendedName>
        <fullName evidence="5">J domain-containing protein</fullName>
    </recommendedName>
</protein>
<sequence length="301" mass="32517">MSSAPTWYDVLDVEPSASTDQIRTAWKAAVADLDPTDRRFQRLSEAAAVLLDDERRAEYDASRVGISRVGGNGPERSEDRLVPTRRPGRLWRRDRAATSDLPAGAAASAVGDVPATEPGISGIEPAPALGEPDETVPRPGPTLRPVPLWVLGVAAVVALVLVCAAAFAWTRPDPKAIESDADAARAAAERAVVPVLSYDYRSLDQGQKQAESWLTPHYRDKDYRPLFATIKTNAPGTRAVVTTKVVESAIVRAGQDRVEVLLLVDRPTTNAKQTTPITYEDHVTVTMEKGGDGWLIDDMST</sequence>
<evidence type="ECO:0000256" key="4">
    <source>
        <dbReference type="SAM" id="Phobius"/>
    </source>
</evidence>
<dbReference type="Pfam" id="PF00226">
    <property type="entry name" value="DnaJ"/>
    <property type="match status" value="1"/>
</dbReference>